<keyword evidence="1" id="KW-0812">Transmembrane</keyword>
<evidence type="ECO:0000313" key="2">
    <source>
        <dbReference type="EMBL" id="KKO74808.1"/>
    </source>
</evidence>
<name>A0A0F9WP96_9MICR</name>
<evidence type="ECO:0000313" key="3">
    <source>
        <dbReference type="Proteomes" id="UP000034350"/>
    </source>
</evidence>
<feature type="transmembrane region" description="Helical" evidence="1">
    <location>
        <begin position="38"/>
        <end position="56"/>
    </location>
</feature>
<reference evidence="2 3" key="1">
    <citation type="journal article" date="2015" name="Environ. Microbiol.">
        <title>Genome analyses suggest the presence of polyploidy and recent human-driven expansions in eight global populations of the honeybee pathogen Nosema ceranae.</title>
        <authorList>
            <person name="Pelin A."/>
            <person name="Selman M."/>
            <person name="Aris-Brosou S."/>
            <person name="Farinelli L."/>
            <person name="Corradi N."/>
        </authorList>
    </citation>
    <scope>NUCLEOTIDE SEQUENCE [LARGE SCALE GENOMIC DNA]</scope>
    <source>
        <strain evidence="2 3">PA08 1199</strain>
    </source>
</reference>
<dbReference type="AlphaFoldDB" id="A0A0F9WP96"/>
<organism evidence="2 3">
    <name type="scientific">Vairimorpha ceranae</name>
    <dbReference type="NCBI Taxonomy" id="40302"/>
    <lineage>
        <taxon>Eukaryota</taxon>
        <taxon>Fungi</taxon>
        <taxon>Fungi incertae sedis</taxon>
        <taxon>Microsporidia</taxon>
        <taxon>Nosematidae</taxon>
        <taxon>Vairimorpha</taxon>
    </lineage>
</organism>
<keyword evidence="1" id="KW-1133">Transmembrane helix</keyword>
<accession>A0A0F9WP96</accession>
<keyword evidence="1" id="KW-0472">Membrane</keyword>
<sequence length="67" mass="7857">MTFKFKLCLIFLYTKLLSSLIALNTVDFNTKKSKSALTLEIFMALLEPILYIFFIVPKERTFSCLFH</sequence>
<dbReference type="VEuPathDB" id="MicrosporidiaDB:AAJ76_4400020519"/>
<dbReference type="Proteomes" id="UP000034350">
    <property type="component" value="Unassembled WGS sequence"/>
</dbReference>
<proteinExistence type="predicted"/>
<protein>
    <submittedName>
        <fullName evidence="2">Uncharacterized protein</fullName>
    </submittedName>
</protein>
<comment type="caution">
    <text evidence="2">The sequence shown here is derived from an EMBL/GenBank/DDBJ whole genome shotgun (WGS) entry which is preliminary data.</text>
</comment>
<dbReference type="EMBL" id="JPQZ01000044">
    <property type="protein sequence ID" value="KKO74808.1"/>
    <property type="molecule type" value="Genomic_DNA"/>
</dbReference>
<keyword evidence="3" id="KW-1185">Reference proteome</keyword>
<dbReference type="RefSeq" id="XP_024330550.1">
    <property type="nucleotide sequence ID" value="XM_024475652.1"/>
</dbReference>
<evidence type="ECO:0000256" key="1">
    <source>
        <dbReference type="SAM" id="Phobius"/>
    </source>
</evidence>
<gene>
    <name evidence="2" type="ORF">AAJ76_4400020519</name>
</gene>
<dbReference type="GeneID" id="36320599"/>